<feature type="compositionally biased region" description="Basic and acidic residues" evidence="1">
    <location>
        <begin position="129"/>
        <end position="140"/>
    </location>
</feature>
<sequence>MGGCISVDKGPESAMKLQLSVGSKNEKLLILSPVKEKLEKVDGGRRTIADVAFNSQMSPALSAPDSGSKDETFFDSQPWLESDCEEFYSVNGDFTPSRGSTPVHHNFSAGTPRVNRAESTSPPEKRKKLSELFRESLRGDQDDDDKQNAASNEKEVAEKVEPSPKSAKWTIYIARANSCYSREKTTGRMLGAEEKSVNSVQCCLPRLLSSSRSCTERKRTSPVHNVV</sequence>
<feature type="region of interest" description="Disordered" evidence="1">
    <location>
        <begin position="93"/>
        <end position="162"/>
    </location>
</feature>
<dbReference type="InterPro" id="IPR038947">
    <property type="entry name" value="At3g27210-like"/>
</dbReference>
<evidence type="ECO:0000313" key="3">
    <source>
        <dbReference type="Proteomes" id="UP000834106"/>
    </source>
</evidence>
<proteinExistence type="predicted"/>
<reference evidence="2" key="1">
    <citation type="submission" date="2023-05" db="EMBL/GenBank/DDBJ databases">
        <authorList>
            <person name="Huff M."/>
        </authorList>
    </citation>
    <scope>NUCLEOTIDE SEQUENCE</scope>
</reference>
<accession>A0AAD2E6J2</accession>
<dbReference type="PANTHER" id="PTHR34280">
    <property type="entry name" value="OS01G0920100 PROTEIN"/>
    <property type="match status" value="1"/>
</dbReference>
<organism evidence="2 3">
    <name type="scientific">Fraxinus pennsylvanica</name>
    <dbReference type="NCBI Taxonomy" id="56036"/>
    <lineage>
        <taxon>Eukaryota</taxon>
        <taxon>Viridiplantae</taxon>
        <taxon>Streptophyta</taxon>
        <taxon>Embryophyta</taxon>
        <taxon>Tracheophyta</taxon>
        <taxon>Spermatophyta</taxon>
        <taxon>Magnoliopsida</taxon>
        <taxon>eudicotyledons</taxon>
        <taxon>Gunneridae</taxon>
        <taxon>Pentapetalae</taxon>
        <taxon>asterids</taxon>
        <taxon>lamiids</taxon>
        <taxon>Lamiales</taxon>
        <taxon>Oleaceae</taxon>
        <taxon>Oleeae</taxon>
        <taxon>Fraxinus</taxon>
    </lineage>
</organism>
<gene>
    <name evidence="2" type="ORF">FPE_LOCUS28027</name>
</gene>
<evidence type="ECO:0000256" key="1">
    <source>
        <dbReference type="SAM" id="MobiDB-lite"/>
    </source>
</evidence>
<evidence type="ECO:0000313" key="2">
    <source>
        <dbReference type="EMBL" id="CAI9780597.1"/>
    </source>
</evidence>
<protein>
    <submittedName>
        <fullName evidence="2">Uncharacterized protein</fullName>
    </submittedName>
</protein>
<dbReference type="EMBL" id="OU503052">
    <property type="protein sequence ID" value="CAI9780597.1"/>
    <property type="molecule type" value="Genomic_DNA"/>
</dbReference>
<dbReference type="AlphaFoldDB" id="A0AAD2E6J2"/>
<feature type="compositionally biased region" description="Basic and acidic residues" evidence="1">
    <location>
        <begin position="152"/>
        <end position="162"/>
    </location>
</feature>
<dbReference type="Proteomes" id="UP000834106">
    <property type="component" value="Chromosome 17"/>
</dbReference>
<dbReference type="PANTHER" id="PTHR34280:SF2">
    <property type="entry name" value="OS01G0920100 PROTEIN"/>
    <property type="match status" value="1"/>
</dbReference>
<keyword evidence="3" id="KW-1185">Reference proteome</keyword>
<name>A0AAD2E6J2_9LAMI</name>